<proteinExistence type="predicted"/>
<evidence type="ECO:0000313" key="2">
    <source>
        <dbReference type="Proteomes" id="UP000247459"/>
    </source>
</evidence>
<gene>
    <name evidence="1" type="ORF">PIL02S_06372</name>
</gene>
<dbReference type="AlphaFoldDB" id="A0A2W0CBT3"/>
<dbReference type="EMBL" id="PRLG01000032">
    <property type="protein sequence ID" value="PYY25795.1"/>
    <property type="molecule type" value="Genomic_DNA"/>
</dbReference>
<name>A0A2W0CBT3_9BACL</name>
<reference evidence="1 2" key="1">
    <citation type="submission" date="2018-01" db="EMBL/GenBank/DDBJ databases">
        <title>Genome sequence of the PGP bacterium Paenibacillus illinoisensis E3.</title>
        <authorList>
            <person name="Rolli E."/>
            <person name="Marasco R."/>
            <person name="Bessem C."/>
            <person name="Michoud G."/>
            <person name="Gaiarsa S."/>
            <person name="Borin S."/>
            <person name="Daffonchio D."/>
        </authorList>
    </citation>
    <scope>NUCLEOTIDE SEQUENCE [LARGE SCALE GENOMIC DNA]</scope>
    <source>
        <strain evidence="1 2">E3</strain>
    </source>
</reference>
<comment type="caution">
    <text evidence="1">The sequence shown here is derived from an EMBL/GenBank/DDBJ whole genome shotgun (WGS) entry which is preliminary data.</text>
</comment>
<dbReference type="Proteomes" id="UP000247459">
    <property type="component" value="Unassembled WGS sequence"/>
</dbReference>
<evidence type="ECO:0000313" key="1">
    <source>
        <dbReference type="EMBL" id="PYY25795.1"/>
    </source>
</evidence>
<sequence length="104" mass="12027">MSITEHITQHNIPLIEQLLSDPQCVIEENAKIPKRILSPYFYYRYGTEGQFEQARQRYVANLSEAQKKQYDDAVMKFQADGCGPIRLGEDWAYLTVAKAEGREI</sequence>
<organism evidence="1 2">
    <name type="scientific">Paenibacillus illinoisensis</name>
    <dbReference type="NCBI Taxonomy" id="59845"/>
    <lineage>
        <taxon>Bacteria</taxon>
        <taxon>Bacillati</taxon>
        <taxon>Bacillota</taxon>
        <taxon>Bacilli</taxon>
        <taxon>Bacillales</taxon>
        <taxon>Paenibacillaceae</taxon>
        <taxon>Paenibacillus</taxon>
    </lineage>
</organism>
<dbReference type="RefSeq" id="WP_110822778.1">
    <property type="nucleotide sequence ID" value="NZ_PRLG01000032.1"/>
</dbReference>
<dbReference type="OrthoDB" id="9917938at2"/>
<protein>
    <submittedName>
        <fullName evidence="1">Uncharacterized protein</fullName>
    </submittedName>
</protein>
<accession>A0A2W0CBT3</accession>